<gene>
    <name evidence="2" type="ORF">Ahy_A07g036779</name>
</gene>
<dbReference type="AlphaFoldDB" id="A0A445CH22"/>
<sequence length="278" mass="32700">MTLHVGRDRMIERCERIDRNLTNLRFIIRETMDHMGQPVMQANGFAKRNYEVSSNFNRVHVPQFMLMWPIAWCHAWPMLCVLGWGGWDEQRNRSYRGTEAVDLLKVDAGIEVEESMTIVDGIGSFNTVDFLAAYDYYNEYDRIKGFSVRRSKMGCRTKQGSEGEIIWQIFVFSREGKREEKHMQRKDKKMDSRPTTRCRCEARIKVHVDDTSERWYVEKFCDNHNHAMLDARFRGLMRSHRTVKEGDLHQISLMRKAGLRVTTVGSKGGRAQHMLRSR</sequence>
<reference evidence="2 3" key="1">
    <citation type="submission" date="2019-01" db="EMBL/GenBank/DDBJ databases">
        <title>Sequencing of cultivated peanut Arachis hypogaea provides insights into genome evolution and oil improvement.</title>
        <authorList>
            <person name="Chen X."/>
        </authorList>
    </citation>
    <scope>NUCLEOTIDE SEQUENCE [LARGE SCALE GENOMIC DNA]</scope>
    <source>
        <strain evidence="3">cv. Fuhuasheng</strain>
        <tissue evidence="2">Leaves</tissue>
    </source>
</reference>
<dbReference type="InterPro" id="IPR004330">
    <property type="entry name" value="FAR1_DNA_bnd_dom"/>
</dbReference>
<comment type="caution">
    <text evidence="2">The sequence shown here is derived from an EMBL/GenBank/DDBJ whole genome shotgun (WGS) entry which is preliminary data.</text>
</comment>
<evidence type="ECO:0000259" key="1">
    <source>
        <dbReference type="Pfam" id="PF03101"/>
    </source>
</evidence>
<dbReference type="EMBL" id="SDMP01000007">
    <property type="protein sequence ID" value="RYR50197.1"/>
    <property type="molecule type" value="Genomic_DNA"/>
</dbReference>
<accession>A0A445CH22</accession>
<name>A0A445CH22_ARAHY</name>
<keyword evidence="3" id="KW-1185">Reference proteome</keyword>
<dbReference type="PANTHER" id="PTHR46328">
    <property type="entry name" value="FAR-RED IMPAIRED RESPONSIVE (FAR1) FAMILY PROTEIN-RELATED"/>
    <property type="match status" value="1"/>
</dbReference>
<evidence type="ECO:0000313" key="2">
    <source>
        <dbReference type="EMBL" id="RYR50197.1"/>
    </source>
</evidence>
<dbReference type="Proteomes" id="UP000289738">
    <property type="component" value="Chromosome A07"/>
</dbReference>
<dbReference type="PANTHER" id="PTHR46328:SF26">
    <property type="entry name" value="FAR1 DNA-BINDING DOMAIN PROTEIN"/>
    <property type="match status" value="1"/>
</dbReference>
<evidence type="ECO:0000313" key="3">
    <source>
        <dbReference type="Proteomes" id="UP000289738"/>
    </source>
</evidence>
<dbReference type="Pfam" id="PF03101">
    <property type="entry name" value="FAR1"/>
    <property type="match status" value="1"/>
</dbReference>
<organism evidence="2 3">
    <name type="scientific">Arachis hypogaea</name>
    <name type="common">Peanut</name>
    <dbReference type="NCBI Taxonomy" id="3818"/>
    <lineage>
        <taxon>Eukaryota</taxon>
        <taxon>Viridiplantae</taxon>
        <taxon>Streptophyta</taxon>
        <taxon>Embryophyta</taxon>
        <taxon>Tracheophyta</taxon>
        <taxon>Spermatophyta</taxon>
        <taxon>Magnoliopsida</taxon>
        <taxon>eudicotyledons</taxon>
        <taxon>Gunneridae</taxon>
        <taxon>Pentapetalae</taxon>
        <taxon>rosids</taxon>
        <taxon>fabids</taxon>
        <taxon>Fabales</taxon>
        <taxon>Fabaceae</taxon>
        <taxon>Papilionoideae</taxon>
        <taxon>50 kb inversion clade</taxon>
        <taxon>dalbergioids sensu lato</taxon>
        <taxon>Dalbergieae</taxon>
        <taxon>Pterocarpus clade</taxon>
        <taxon>Arachis</taxon>
    </lineage>
</organism>
<protein>
    <recommendedName>
        <fullName evidence="1">FAR1 domain-containing protein</fullName>
    </recommendedName>
</protein>
<proteinExistence type="predicted"/>
<feature type="domain" description="FAR1" evidence="1">
    <location>
        <begin position="135"/>
        <end position="229"/>
    </location>
</feature>